<feature type="compositionally biased region" description="Low complexity" evidence="3">
    <location>
        <begin position="9"/>
        <end position="19"/>
    </location>
</feature>
<accession>A0A3N3ZQQ8</accession>
<reference evidence="4 5" key="1">
    <citation type="submission" date="2018-10" db="EMBL/GenBank/DDBJ databases">
        <title>Kocuria sp. M5W7-7, whole genome shotgun sequence.</title>
        <authorList>
            <person name="Tuo L."/>
        </authorList>
    </citation>
    <scope>NUCLEOTIDE SEQUENCE [LARGE SCALE GENOMIC DNA]</scope>
    <source>
        <strain evidence="4 5">M5W7-7</strain>
    </source>
</reference>
<dbReference type="AlphaFoldDB" id="A0A3N3ZQQ8"/>
<dbReference type="NCBIfam" id="NF006073">
    <property type="entry name" value="PRK08219.1"/>
    <property type="match status" value="1"/>
</dbReference>
<organism evidence="4 5">
    <name type="scientific">Kocuria soli</name>
    <dbReference type="NCBI Taxonomy" id="2485125"/>
    <lineage>
        <taxon>Bacteria</taxon>
        <taxon>Bacillati</taxon>
        <taxon>Actinomycetota</taxon>
        <taxon>Actinomycetes</taxon>
        <taxon>Micrococcales</taxon>
        <taxon>Micrococcaceae</taxon>
        <taxon>Kocuria</taxon>
    </lineage>
</organism>
<dbReference type="PRINTS" id="PR00081">
    <property type="entry name" value="GDHRDH"/>
</dbReference>
<evidence type="ECO:0000313" key="4">
    <source>
        <dbReference type="EMBL" id="ROZ61705.1"/>
    </source>
</evidence>
<name>A0A3N3ZQQ8_9MICC</name>
<evidence type="ECO:0000256" key="3">
    <source>
        <dbReference type="SAM" id="MobiDB-lite"/>
    </source>
</evidence>
<keyword evidence="5" id="KW-1185">Reference proteome</keyword>
<evidence type="ECO:0000256" key="2">
    <source>
        <dbReference type="ARBA" id="ARBA00023002"/>
    </source>
</evidence>
<comment type="caution">
    <text evidence="4">The sequence shown here is derived from an EMBL/GenBank/DDBJ whole genome shotgun (WGS) entry which is preliminary data.</text>
</comment>
<dbReference type="InterPro" id="IPR020904">
    <property type="entry name" value="Sc_DH/Rdtase_CS"/>
</dbReference>
<evidence type="ECO:0000256" key="1">
    <source>
        <dbReference type="ARBA" id="ARBA00006484"/>
    </source>
</evidence>
<evidence type="ECO:0000313" key="5">
    <source>
        <dbReference type="Proteomes" id="UP000270616"/>
    </source>
</evidence>
<proteinExistence type="inferred from homology"/>
<dbReference type="GO" id="GO:0016491">
    <property type="term" value="F:oxidoreductase activity"/>
    <property type="evidence" value="ECO:0007669"/>
    <property type="project" value="UniProtKB-KW"/>
</dbReference>
<dbReference type="Pfam" id="PF00106">
    <property type="entry name" value="adh_short"/>
    <property type="match status" value="1"/>
</dbReference>
<dbReference type="SUPFAM" id="SSF51735">
    <property type="entry name" value="NAD(P)-binding Rossmann-fold domains"/>
    <property type="match status" value="1"/>
</dbReference>
<dbReference type="EMBL" id="RKMF01000019">
    <property type="protein sequence ID" value="ROZ61705.1"/>
    <property type="molecule type" value="Genomic_DNA"/>
</dbReference>
<dbReference type="OrthoDB" id="158573at2"/>
<dbReference type="PROSITE" id="PS00061">
    <property type="entry name" value="ADH_SHORT"/>
    <property type="match status" value="1"/>
</dbReference>
<dbReference type="InterPro" id="IPR002347">
    <property type="entry name" value="SDR_fam"/>
</dbReference>
<feature type="region of interest" description="Disordered" evidence="3">
    <location>
        <begin position="1"/>
        <end position="26"/>
    </location>
</feature>
<sequence length="253" mass="26130">MTTFDDDATVTATDPAPRASTGGPRPLALVTGATGGIGRAVVENLAATHRVIAVGRDPERLAGLTGLGPAVETVAADLTDFDKLPALVESLQTLDVLVHAAALGHRLGVAEACPADWQAQLELNVMVPAELTRAALPALRAARGTVVLINSGAGFKASGGNAVYAASKFALRAFGDALRQEVEPDGIRVSSVHPGPTDTPMLRGIFESVGKPYRSEEYIQPATVAAAVRTVVDAGPDVQLTTVSVRPRTEQKG</sequence>
<keyword evidence="2" id="KW-0560">Oxidoreductase</keyword>
<comment type="similarity">
    <text evidence="1">Belongs to the short-chain dehydrogenases/reductases (SDR) family.</text>
</comment>
<protein>
    <submittedName>
        <fullName evidence="4">SDR family oxidoreductase</fullName>
    </submittedName>
</protein>
<dbReference type="Gene3D" id="3.40.50.720">
    <property type="entry name" value="NAD(P)-binding Rossmann-like Domain"/>
    <property type="match status" value="1"/>
</dbReference>
<dbReference type="InterPro" id="IPR036291">
    <property type="entry name" value="NAD(P)-bd_dom_sf"/>
</dbReference>
<dbReference type="GO" id="GO:0016020">
    <property type="term" value="C:membrane"/>
    <property type="evidence" value="ECO:0007669"/>
    <property type="project" value="TreeGrafter"/>
</dbReference>
<dbReference type="RefSeq" id="WP_123826603.1">
    <property type="nucleotide sequence ID" value="NZ_RKMF01000019.1"/>
</dbReference>
<gene>
    <name evidence="4" type="ORF">EDL96_12700</name>
</gene>
<dbReference type="PANTHER" id="PTHR44196:SF1">
    <property type="entry name" value="DEHYDROGENASE_REDUCTASE SDR FAMILY MEMBER 7B"/>
    <property type="match status" value="1"/>
</dbReference>
<dbReference type="Proteomes" id="UP000270616">
    <property type="component" value="Unassembled WGS sequence"/>
</dbReference>
<dbReference type="PANTHER" id="PTHR44196">
    <property type="entry name" value="DEHYDROGENASE/REDUCTASE SDR FAMILY MEMBER 7B"/>
    <property type="match status" value="1"/>
</dbReference>